<proteinExistence type="predicted"/>
<gene>
    <name evidence="2" type="ORF">AYR66_23895</name>
</gene>
<dbReference type="Pfam" id="PF01436">
    <property type="entry name" value="NHL"/>
    <property type="match status" value="1"/>
</dbReference>
<dbReference type="InterPro" id="IPR011042">
    <property type="entry name" value="6-blade_b-propeller_TolB-like"/>
</dbReference>
<dbReference type="AlphaFoldDB" id="A0A254THG1"/>
<evidence type="ECO:0008006" key="4">
    <source>
        <dbReference type="Google" id="ProtNLM"/>
    </source>
</evidence>
<dbReference type="SUPFAM" id="SSF101898">
    <property type="entry name" value="NHL repeat"/>
    <property type="match status" value="1"/>
</dbReference>
<sequence length="296" mass="29080">MADAGNHTIRKITPAGVVSTLAGTAGSSGSSDGTGVAARFSALKGIAVDGAGNVYAVDNSAVRKVSPLGVVTTLAGASGQTGDADGTGSAARFNRPWGIAVDAAGNAYVADTENYLVRRVSPAGVVTTFAGTRGMRGRADGSAASATFIGPMGITADSSGNLYLTDWFGPPAPNIPEGSTFIRRIGTDGTVSTLAGTLNGETGPGAFMDTFAITTDGSNVFVAAMGSVKRVSASGTITTIAGPGTGFVALNGIAIDGGGTLYVTDLSQHTVSKITQDGAVTLVAGKAGEPGTTNAP</sequence>
<name>A0A254THG1_9BURK</name>
<dbReference type="PANTHER" id="PTHR13833">
    <property type="match status" value="1"/>
</dbReference>
<dbReference type="InterPro" id="IPR001258">
    <property type="entry name" value="NHL_repeat"/>
</dbReference>
<accession>A0A254THG1</accession>
<dbReference type="Gene3D" id="2.120.10.30">
    <property type="entry name" value="TolB, C-terminal domain"/>
    <property type="match status" value="3"/>
</dbReference>
<dbReference type="EMBL" id="LSTO01000001">
    <property type="protein sequence ID" value="OWW22081.1"/>
    <property type="molecule type" value="Genomic_DNA"/>
</dbReference>
<dbReference type="PANTHER" id="PTHR13833:SF71">
    <property type="entry name" value="NHL DOMAIN-CONTAINING PROTEIN"/>
    <property type="match status" value="1"/>
</dbReference>
<keyword evidence="3" id="KW-1185">Reference proteome</keyword>
<evidence type="ECO:0000256" key="1">
    <source>
        <dbReference type="ARBA" id="ARBA00022737"/>
    </source>
</evidence>
<organism evidence="2 3">
    <name type="scientific">Noviherbaspirillum denitrificans</name>
    <dbReference type="NCBI Taxonomy" id="1968433"/>
    <lineage>
        <taxon>Bacteria</taxon>
        <taxon>Pseudomonadati</taxon>
        <taxon>Pseudomonadota</taxon>
        <taxon>Betaproteobacteria</taxon>
        <taxon>Burkholderiales</taxon>
        <taxon>Oxalobacteraceae</taxon>
        <taxon>Noviherbaspirillum</taxon>
    </lineage>
</organism>
<keyword evidence="1" id="KW-0677">Repeat</keyword>
<evidence type="ECO:0000313" key="3">
    <source>
        <dbReference type="Proteomes" id="UP000197535"/>
    </source>
</evidence>
<dbReference type="Proteomes" id="UP000197535">
    <property type="component" value="Unassembled WGS sequence"/>
</dbReference>
<evidence type="ECO:0000313" key="2">
    <source>
        <dbReference type="EMBL" id="OWW22081.1"/>
    </source>
</evidence>
<reference evidence="2 3" key="1">
    <citation type="submission" date="2016-02" db="EMBL/GenBank/DDBJ databases">
        <authorList>
            <person name="Wen L."/>
            <person name="He K."/>
            <person name="Yang H."/>
        </authorList>
    </citation>
    <scope>NUCLEOTIDE SEQUENCE [LARGE SCALE GENOMIC DNA]</scope>
    <source>
        <strain evidence="2 3">TSA40</strain>
    </source>
</reference>
<protein>
    <recommendedName>
        <fullName evidence="4">SMP-30/Gluconolactonase/LRE-like region domain-containing protein</fullName>
    </recommendedName>
</protein>
<comment type="caution">
    <text evidence="2">The sequence shown here is derived from an EMBL/GenBank/DDBJ whole genome shotgun (WGS) entry which is preliminary data.</text>
</comment>